<protein>
    <submittedName>
        <fullName evidence="3">Reverse transcriptase domain-containing protein</fullName>
    </submittedName>
</protein>
<proteinExistence type="predicted"/>
<dbReference type="Pfam" id="PF00078">
    <property type="entry name" value="RVT_1"/>
    <property type="match status" value="1"/>
</dbReference>
<name>A0A5S6R188_TRIMR</name>
<dbReference type="InterPro" id="IPR043502">
    <property type="entry name" value="DNA/RNA_pol_sf"/>
</dbReference>
<accession>A0A5S6R188</accession>
<dbReference type="PANTHER" id="PTHR24559:SF444">
    <property type="entry name" value="REVERSE TRANSCRIPTASE DOMAIN-CONTAINING PROTEIN"/>
    <property type="match status" value="1"/>
</dbReference>
<feature type="domain" description="Reverse transcriptase" evidence="1">
    <location>
        <begin position="12"/>
        <end position="128"/>
    </location>
</feature>
<dbReference type="AlphaFoldDB" id="A0A5S6R188"/>
<dbReference type="PANTHER" id="PTHR24559">
    <property type="entry name" value="TRANSPOSON TY3-I GAG-POL POLYPROTEIN"/>
    <property type="match status" value="1"/>
</dbReference>
<dbReference type="WBParaSite" id="TMUE_3000012927.1">
    <property type="protein sequence ID" value="TMUE_3000012927.1"/>
    <property type="gene ID" value="WBGene00301756"/>
</dbReference>
<dbReference type="InterPro" id="IPR053134">
    <property type="entry name" value="RNA-dir_DNA_polymerase"/>
</dbReference>
<reference evidence="3" key="1">
    <citation type="submission" date="2019-12" db="UniProtKB">
        <authorList>
            <consortium name="WormBaseParasite"/>
        </authorList>
    </citation>
    <scope>IDENTIFICATION</scope>
</reference>
<dbReference type="InterPro" id="IPR043128">
    <property type="entry name" value="Rev_trsase/Diguanyl_cyclase"/>
</dbReference>
<sequence>MKDAYPLPLPDEVQDRLGGSTVSSTLDLNSGFWQLPIHPDDRQKTAFCLGPGLGLFEFCLMPFGPCGGPSSFQRLMDTVLRGLPFAMVYLDEVLVFSVDQKSHRLHLRQVFRRCKAAGLTLRGSKCRI</sequence>
<evidence type="ECO:0000313" key="3">
    <source>
        <dbReference type="WBParaSite" id="TMUE_3000012927.1"/>
    </source>
</evidence>
<dbReference type="Gene3D" id="3.30.70.270">
    <property type="match status" value="1"/>
</dbReference>
<dbReference type="Proteomes" id="UP000046395">
    <property type="component" value="Unassembled WGS sequence"/>
</dbReference>
<evidence type="ECO:0000259" key="1">
    <source>
        <dbReference type="Pfam" id="PF00078"/>
    </source>
</evidence>
<dbReference type="Gene3D" id="3.10.10.10">
    <property type="entry name" value="HIV Type 1 Reverse Transcriptase, subunit A, domain 1"/>
    <property type="match status" value="1"/>
</dbReference>
<dbReference type="InterPro" id="IPR000477">
    <property type="entry name" value="RT_dom"/>
</dbReference>
<dbReference type="STRING" id="70415.A0A5S6R188"/>
<dbReference type="SUPFAM" id="SSF56672">
    <property type="entry name" value="DNA/RNA polymerases"/>
    <property type="match status" value="1"/>
</dbReference>
<dbReference type="CDD" id="cd01647">
    <property type="entry name" value="RT_LTR"/>
    <property type="match status" value="1"/>
</dbReference>
<evidence type="ECO:0000313" key="2">
    <source>
        <dbReference type="Proteomes" id="UP000046395"/>
    </source>
</evidence>
<keyword evidence="2" id="KW-1185">Reference proteome</keyword>
<organism evidence="2 3">
    <name type="scientific">Trichuris muris</name>
    <name type="common">Mouse whipworm</name>
    <dbReference type="NCBI Taxonomy" id="70415"/>
    <lineage>
        <taxon>Eukaryota</taxon>
        <taxon>Metazoa</taxon>
        <taxon>Ecdysozoa</taxon>
        <taxon>Nematoda</taxon>
        <taxon>Enoplea</taxon>
        <taxon>Dorylaimia</taxon>
        <taxon>Trichinellida</taxon>
        <taxon>Trichuridae</taxon>
        <taxon>Trichuris</taxon>
    </lineage>
</organism>